<proteinExistence type="predicted"/>
<dbReference type="OrthoDB" id="3867598at2"/>
<evidence type="ECO:0000313" key="2">
    <source>
        <dbReference type="Proteomes" id="UP000246018"/>
    </source>
</evidence>
<dbReference type="EMBL" id="QDGZ01000002">
    <property type="protein sequence ID" value="PVG83818.1"/>
    <property type="molecule type" value="Genomic_DNA"/>
</dbReference>
<evidence type="ECO:0000313" key="1">
    <source>
        <dbReference type="EMBL" id="PVG83818.1"/>
    </source>
</evidence>
<name>A0A2T8FDM6_9ACTN</name>
<accession>A0A2T8FDM6</accession>
<reference evidence="1 2" key="1">
    <citation type="submission" date="2018-04" db="EMBL/GenBank/DDBJ databases">
        <title>Genome of Nocardioides gansuensis WSJ-1.</title>
        <authorList>
            <person name="Wu S."/>
            <person name="Wang G."/>
        </authorList>
    </citation>
    <scope>NUCLEOTIDE SEQUENCE [LARGE SCALE GENOMIC DNA]</scope>
    <source>
        <strain evidence="1 2">WSJ-1</strain>
    </source>
</reference>
<sequence>MREFLDRAQAATGEGGRLPLGAMPGWEVFPWEAEGLRARPLTDYAVPEPDRSADPGSCKTCQVLADPDRVLGTIGDFVVIWVPTSLVFTANVATREHLRLEDLDPASYAGMGQALGAAYSAVRALDGVGNVHVNKWENGKGHCSFVLNARPEGVLQLRGSNLPAWADMLPPTRLEELRERAEQVRAALAG</sequence>
<dbReference type="AlphaFoldDB" id="A0A2T8FDM6"/>
<dbReference type="Proteomes" id="UP000246018">
    <property type="component" value="Unassembled WGS sequence"/>
</dbReference>
<keyword evidence="2" id="KW-1185">Reference proteome</keyword>
<comment type="caution">
    <text evidence="1">The sequence shown here is derived from an EMBL/GenBank/DDBJ whole genome shotgun (WGS) entry which is preliminary data.</text>
</comment>
<evidence type="ECO:0008006" key="3">
    <source>
        <dbReference type="Google" id="ProtNLM"/>
    </source>
</evidence>
<gene>
    <name evidence="1" type="ORF">DDE18_05795</name>
</gene>
<organism evidence="1 2">
    <name type="scientific">Nocardioides gansuensis</name>
    <dbReference type="NCBI Taxonomy" id="2138300"/>
    <lineage>
        <taxon>Bacteria</taxon>
        <taxon>Bacillati</taxon>
        <taxon>Actinomycetota</taxon>
        <taxon>Actinomycetes</taxon>
        <taxon>Propionibacteriales</taxon>
        <taxon>Nocardioidaceae</taxon>
        <taxon>Nocardioides</taxon>
    </lineage>
</organism>
<dbReference type="RefSeq" id="WP_116571292.1">
    <property type="nucleotide sequence ID" value="NZ_QDGZ01000002.1"/>
</dbReference>
<protein>
    <recommendedName>
        <fullName evidence="3">HIT domain-containing protein</fullName>
    </recommendedName>
</protein>